<dbReference type="InterPro" id="IPR036365">
    <property type="entry name" value="PGBD-like_sf"/>
</dbReference>
<dbReference type="EMBL" id="FOYO01000001">
    <property type="protein sequence ID" value="SFR52926.1"/>
    <property type="molecule type" value="Genomic_DNA"/>
</dbReference>
<evidence type="ECO:0000313" key="3">
    <source>
        <dbReference type="EMBL" id="SFR52926.1"/>
    </source>
</evidence>
<feature type="signal peptide" evidence="1">
    <location>
        <begin position="1"/>
        <end position="20"/>
    </location>
</feature>
<evidence type="ECO:0000259" key="2">
    <source>
        <dbReference type="Pfam" id="PF01471"/>
    </source>
</evidence>
<dbReference type="PROSITE" id="PS51257">
    <property type="entry name" value="PROKAR_LIPOPROTEIN"/>
    <property type="match status" value="1"/>
</dbReference>
<dbReference type="STRING" id="670154.SAMN04488002_2916"/>
<protein>
    <submittedName>
        <fullName evidence="3">Putative peptidoglycan binding domain-containing protein</fullName>
    </submittedName>
</protein>
<proteinExistence type="predicted"/>
<dbReference type="Proteomes" id="UP000199658">
    <property type="component" value="Unassembled WGS sequence"/>
</dbReference>
<evidence type="ECO:0000256" key="1">
    <source>
        <dbReference type="SAM" id="SignalP"/>
    </source>
</evidence>
<keyword evidence="1" id="KW-0732">Signal</keyword>
<name>A0A1I6HEK3_9RHOB</name>
<gene>
    <name evidence="3" type="ORF">SAMN04488002_2916</name>
</gene>
<dbReference type="InterPro" id="IPR036366">
    <property type="entry name" value="PGBDSf"/>
</dbReference>
<feature type="domain" description="Peptidoglycan binding-like" evidence="2">
    <location>
        <begin position="119"/>
        <end position="159"/>
    </location>
</feature>
<feature type="chain" id="PRO_5011516305" evidence="1">
    <location>
        <begin position="21"/>
        <end position="186"/>
    </location>
</feature>
<dbReference type="InterPro" id="IPR002477">
    <property type="entry name" value="Peptidoglycan-bd-like"/>
</dbReference>
<reference evidence="4" key="1">
    <citation type="submission" date="2016-10" db="EMBL/GenBank/DDBJ databases">
        <authorList>
            <person name="Varghese N."/>
            <person name="Submissions S."/>
        </authorList>
    </citation>
    <scope>NUCLEOTIDE SEQUENCE [LARGE SCALE GENOMIC DNA]</scope>
    <source>
        <strain evidence="4">DSM 26921</strain>
    </source>
</reference>
<dbReference type="AlphaFoldDB" id="A0A1I6HEK3"/>
<organism evidence="3 4">
    <name type="scientific">Litoreibacter janthinus</name>
    <dbReference type="NCBI Taxonomy" id="670154"/>
    <lineage>
        <taxon>Bacteria</taxon>
        <taxon>Pseudomonadati</taxon>
        <taxon>Pseudomonadota</taxon>
        <taxon>Alphaproteobacteria</taxon>
        <taxon>Rhodobacterales</taxon>
        <taxon>Roseobacteraceae</taxon>
        <taxon>Litoreibacter</taxon>
    </lineage>
</organism>
<keyword evidence="4" id="KW-1185">Reference proteome</keyword>
<dbReference type="Pfam" id="PF01471">
    <property type="entry name" value="PG_binding_1"/>
    <property type="match status" value="1"/>
</dbReference>
<sequence length="186" mass="19942">MPRMTSQSSLAAALSLAVLAGCAPMPIGPDVTKLISPTHITATDMKPPADMPGVCWGHIPGPQITEIVSDIVVATPAQIGPNGEEISPAIYREVTRPQTFNEGDGRWFTRTCDADMTPEFVMTLQRALSVRGLYRGDVTGVMDQRTLRAVHEYQTPQGLDSAILSQSAARQLGLIAVELETETPDA</sequence>
<dbReference type="Gene3D" id="1.10.101.10">
    <property type="entry name" value="PGBD-like superfamily/PGBD"/>
    <property type="match status" value="1"/>
</dbReference>
<dbReference type="SUPFAM" id="SSF47090">
    <property type="entry name" value="PGBD-like"/>
    <property type="match status" value="1"/>
</dbReference>
<accession>A0A1I6HEK3</accession>
<evidence type="ECO:0000313" key="4">
    <source>
        <dbReference type="Proteomes" id="UP000199658"/>
    </source>
</evidence>